<proteinExistence type="predicted"/>
<dbReference type="Proteomes" id="UP000515377">
    <property type="component" value="Chromosome"/>
</dbReference>
<name>A0A9X7UFC9_SPHYA</name>
<evidence type="ECO:0000313" key="1">
    <source>
        <dbReference type="EMBL" id="QNG47389.1"/>
    </source>
</evidence>
<accession>A0A9X7UFC9</accession>
<reference evidence="1 2" key="1">
    <citation type="submission" date="2020-07" db="EMBL/GenBank/DDBJ databases">
        <title>Whole genome sequence of Sphingobium yanoikuyae A3.</title>
        <authorList>
            <person name="Han S.-S."/>
        </authorList>
    </citation>
    <scope>NUCLEOTIDE SEQUENCE [LARGE SCALE GENOMIC DNA]</scope>
    <source>
        <strain evidence="1 2">A3</strain>
    </source>
</reference>
<dbReference type="EMBL" id="CP060122">
    <property type="protein sequence ID" value="QNG47389.1"/>
    <property type="molecule type" value="Genomic_DNA"/>
</dbReference>
<dbReference type="AlphaFoldDB" id="A0A9X7UFC9"/>
<gene>
    <name evidence="1" type="ORF">H3V42_07205</name>
</gene>
<organism evidence="1 2">
    <name type="scientific">Sphingobium yanoikuyae</name>
    <name type="common">Sphingomonas yanoikuyae</name>
    <dbReference type="NCBI Taxonomy" id="13690"/>
    <lineage>
        <taxon>Bacteria</taxon>
        <taxon>Pseudomonadati</taxon>
        <taxon>Pseudomonadota</taxon>
        <taxon>Alphaproteobacteria</taxon>
        <taxon>Sphingomonadales</taxon>
        <taxon>Sphingomonadaceae</taxon>
        <taxon>Sphingobium</taxon>
    </lineage>
</organism>
<evidence type="ECO:0000313" key="2">
    <source>
        <dbReference type="Proteomes" id="UP000515377"/>
    </source>
</evidence>
<sequence length="175" mass="19409">MSRALYVVLEGLKDVQEVFDMDDRLFEANEAGMTMLIEQDQLLRDILAAQMVAPYNGWSIGKLNKAVERARSYLVLPSVHDLNPDIKAMVEGVQLANLVCSAGSAGWPRGDDGPDVTPADVEEAPPSRWPVWLPRIGILPSMTVGLGRDDDEFDGRVLVIQWGRFVFEMFMGKCA</sequence>
<protein>
    <submittedName>
        <fullName evidence="1">Uncharacterized protein</fullName>
    </submittedName>
</protein>